<dbReference type="RefSeq" id="WP_310273047.1">
    <property type="nucleotide sequence ID" value="NZ_JAVDXW010000001.1"/>
</dbReference>
<dbReference type="EMBL" id="JAVDXW010000001">
    <property type="protein sequence ID" value="MDR7301951.1"/>
    <property type="molecule type" value="Genomic_DNA"/>
</dbReference>
<gene>
    <name evidence="1" type="ORF">JOF55_002132</name>
</gene>
<proteinExistence type="predicted"/>
<name>A0AAE3ZDR9_9ACTN</name>
<evidence type="ECO:0000313" key="2">
    <source>
        <dbReference type="Proteomes" id="UP001180845"/>
    </source>
</evidence>
<comment type="caution">
    <text evidence="1">The sequence shown here is derived from an EMBL/GenBank/DDBJ whole genome shotgun (WGS) entry which is preliminary data.</text>
</comment>
<dbReference type="Gene3D" id="2.30.30.990">
    <property type="entry name" value="Malonyl-[acyl-carrier protein] O-methyltransferase, zinc-finger motif"/>
    <property type="match status" value="1"/>
</dbReference>
<reference evidence="1" key="1">
    <citation type="submission" date="2023-07" db="EMBL/GenBank/DDBJ databases">
        <title>Sequencing the genomes of 1000 actinobacteria strains.</title>
        <authorList>
            <person name="Klenk H.-P."/>
        </authorList>
    </citation>
    <scope>NUCLEOTIDE SEQUENCE</scope>
    <source>
        <strain evidence="1">DSM 45977</strain>
    </source>
</reference>
<dbReference type="AlphaFoldDB" id="A0AAE3ZDR9"/>
<accession>A0AAE3ZDR9</accession>
<evidence type="ECO:0008006" key="3">
    <source>
        <dbReference type="Google" id="ProtNLM"/>
    </source>
</evidence>
<dbReference type="Pfam" id="PF16827">
    <property type="entry name" value="zf-HC3"/>
    <property type="match status" value="1"/>
</dbReference>
<sequence>MYGGVEWEGPVVWWQPVEGQRHAFSPDRRPRPGQERDTVCGEQVTLVELAEVDWLAPTCDVCMAEACTRRDARVERDREARHARERLAREHAERWTR</sequence>
<keyword evidence="2" id="KW-1185">Reference proteome</keyword>
<dbReference type="InterPro" id="IPR031795">
    <property type="entry name" value="Zf-HC3"/>
</dbReference>
<organism evidence="1 2">
    <name type="scientific">Haloactinomyces albus</name>
    <dbReference type="NCBI Taxonomy" id="1352928"/>
    <lineage>
        <taxon>Bacteria</taxon>
        <taxon>Bacillati</taxon>
        <taxon>Actinomycetota</taxon>
        <taxon>Actinomycetes</taxon>
        <taxon>Actinopolysporales</taxon>
        <taxon>Actinopolysporaceae</taxon>
        <taxon>Haloactinomyces</taxon>
    </lineage>
</organism>
<dbReference type="Proteomes" id="UP001180845">
    <property type="component" value="Unassembled WGS sequence"/>
</dbReference>
<protein>
    <recommendedName>
        <fullName evidence="3">Zinc-finger</fullName>
    </recommendedName>
</protein>
<evidence type="ECO:0000313" key="1">
    <source>
        <dbReference type="EMBL" id="MDR7301951.1"/>
    </source>
</evidence>